<gene>
    <name evidence="2" type="ORF">D7S86_28845</name>
</gene>
<reference evidence="2 3" key="1">
    <citation type="submission" date="2018-10" db="EMBL/GenBank/DDBJ databases">
        <title>Robbsia sp. DHC34, isolated from soil.</title>
        <authorList>
            <person name="Gao Z.-H."/>
            <person name="Qiu L.-H."/>
        </authorList>
    </citation>
    <scope>NUCLEOTIDE SEQUENCE [LARGE SCALE GENOMIC DNA]</scope>
    <source>
        <strain evidence="2 3">DHC34</strain>
    </source>
</reference>
<comment type="caution">
    <text evidence="2">The sequence shown here is derived from an EMBL/GenBank/DDBJ whole genome shotgun (WGS) entry which is preliminary data.</text>
</comment>
<feature type="chain" id="PRO_5019713624" description="DUF3757 domain-containing protein" evidence="1">
    <location>
        <begin position="17"/>
        <end position="164"/>
    </location>
</feature>
<keyword evidence="1" id="KW-0732">Signal</keyword>
<keyword evidence="3" id="KW-1185">Reference proteome</keyword>
<dbReference type="OrthoDB" id="8757135at2"/>
<evidence type="ECO:0000313" key="2">
    <source>
        <dbReference type="EMBL" id="RKP43491.1"/>
    </source>
</evidence>
<sequence>MLLSFAMLVPPFDASAATCDAPSFADYPIHEAPHRQTGVQPMLTDRKARMFQTVIRTEFAQPANFAGHYRVAIWGCGTDCRDFAILDQNTGHVYTMPGVSEIDGVMGSDDERIDFRLNSRLFVISACFNGDPSCLKQPRKQFYEWTGRTLKWLRRCPMEVDGVK</sequence>
<dbReference type="Proteomes" id="UP000270342">
    <property type="component" value="Unassembled WGS sequence"/>
</dbReference>
<evidence type="ECO:0000256" key="1">
    <source>
        <dbReference type="SAM" id="SignalP"/>
    </source>
</evidence>
<feature type="signal peptide" evidence="1">
    <location>
        <begin position="1"/>
        <end position="16"/>
    </location>
</feature>
<accession>A0A494X1H4</accession>
<evidence type="ECO:0008006" key="4">
    <source>
        <dbReference type="Google" id="ProtNLM"/>
    </source>
</evidence>
<name>A0A494X1H4_9BURK</name>
<organism evidence="2 3">
    <name type="scientific">Pararobbsia silviterrae</name>
    <dbReference type="NCBI Taxonomy" id="1792498"/>
    <lineage>
        <taxon>Bacteria</taxon>
        <taxon>Pseudomonadati</taxon>
        <taxon>Pseudomonadota</taxon>
        <taxon>Betaproteobacteria</taxon>
        <taxon>Burkholderiales</taxon>
        <taxon>Burkholderiaceae</taxon>
        <taxon>Pararobbsia</taxon>
    </lineage>
</organism>
<evidence type="ECO:0000313" key="3">
    <source>
        <dbReference type="Proteomes" id="UP000270342"/>
    </source>
</evidence>
<protein>
    <recommendedName>
        <fullName evidence="4">DUF3757 domain-containing protein</fullName>
    </recommendedName>
</protein>
<dbReference type="EMBL" id="RBZU01000031">
    <property type="protein sequence ID" value="RKP43491.1"/>
    <property type="molecule type" value="Genomic_DNA"/>
</dbReference>
<dbReference type="AlphaFoldDB" id="A0A494X1H4"/>
<proteinExistence type="predicted"/>